<organism evidence="2 3">
    <name type="scientific">Salix viminalis</name>
    <name type="common">Common osier</name>
    <name type="synonym">Basket willow</name>
    <dbReference type="NCBI Taxonomy" id="40686"/>
    <lineage>
        <taxon>Eukaryota</taxon>
        <taxon>Viridiplantae</taxon>
        <taxon>Streptophyta</taxon>
        <taxon>Embryophyta</taxon>
        <taxon>Tracheophyta</taxon>
        <taxon>Spermatophyta</taxon>
        <taxon>Magnoliopsida</taxon>
        <taxon>eudicotyledons</taxon>
        <taxon>Gunneridae</taxon>
        <taxon>Pentapetalae</taxon>
        <taxon>rosids</taxon>
        <taxon>fabids</taxon>
        <taxon>Malpighiales</taxon>
        <taxon>Salicaceae</taxon>
        <taxon>Saliceae</taxon>
        <taxon>Salix</taxon>
    </lineage>
</organism>
<accession>A0A9Q0UU08</accession>
<evidence type="ECO:0000256" key="1">
    <source>
        <dbReference type="SAM" id="MobiDB-lite"/>
    </source>
</evidence>
<evidence type="ECO:0000313" key="2">
    <source>
        <dbReference type="EMBL" id="KAJ6736041.1"/>
    </source>
</evidence>
<proteinExistence type="predicted"/>
<reference evidence="2" key="2">
    <citation type="journal article" date="2023" name="Int. J. Mol. Sci.">
        <title>De Novo Assembly and Annotation of 11 Diverse Shrub Willow (Salix) Genomes Reveals Novel Gene Organization in Sex-Linked Regions.</title>
        <authorList>
            <person name="Hyden B."/>
            <person name="Feng K."/>
            <person name="Yates T.B."/>
            <person name="Jawdy S."/>
            <person name="Cereghino C."/>
            <person name="Smart L.B."/>
            <person name="Muchero W."/>
        </authorList>
    </citation>
    <scope>NUCLEOTIDE SEQUENCE [LARGE SCALE GENOMIC DNA]</scope>
    <source>
        <tissue evidence="2">Shoot tip</tissue>
    </source>
</reference>
<comment type="caution">
    <text evidence="2">The sequence shown here is derived from an EMBL/GenBank/DDBJ whole genome shotgun (WGS) entry which is preliminary data.</text>
</comment>
<dbReference type="EMBL" id="JAPFFL010000003">
    <property type="protein sequence ID" value="KAJ6736041.1"/>
    <property type="molecule type" value="Genomic_DNA"/>
</dbReference>
<dbReference type="Proteomes" id="UP001151529">
    <property type="component" value="Chromosome 5"/>
</dbReference>
<dbReference type="AlphaFoldDB" id="A0A9Q0UU08"/>
<gene>
    <name evidence="2" type="ORF">OIU85_018266</name>
</gene>
<feature type="region of interest" description="Disordered" evidence="1">
    <location>
        <begin position="1"/>
        <end position="23"/>
    </location>
</feature>
<sequence>MDDPLLSRKIAEESSRRPGRELSPSYLDLGQSLRQSTSHLVTSDVIIPIITTPKTSSYMPGIPFQILLTPDLARNQFP</sequence>
<protein>
    <submittedName>
        <fullName evidence="2">Uncharacterized protein</fullName>
    </submittedName>
</protein>
<feature type="compositionally biased region" description="Basic and acidic residues" evidence="1">
    <location>
        <begin position="1"/>
        <end position="20"/>
    </location>
</feature>
<evidence type="ECO:0000313" key="3">
    <source>
        <dbReference type="Proteomes" id="UP001151529"/>
    </source>
</evidence>
<reference evidence="2" key="1">
    <citation type="submission" date="2022-11" db="EMBL/GenBank/DDBJ databases">
        <authorList>
            <person name="Hyden B.L."/>
            <person name="Feng K."/>
            <person name="Yates T."/>
            <person name="Jawdy S."/>
            <person name="Smart L.B."/>
            <person name="Muchero W."/>
        </authorList>
    </citation>
    <scope>NUCLEOTIDE SEQUENCE</scope>
    <source>
        <tissue evidence="2">Shoot tip</tissue>
    </source>
</reference>
<name>A0A9Q0UU08_SALVM</name>
<keyword evidence="3" id="KW-1185">Reference proteome</keyword>